<dbReference type="GO" id="GO:0140359">
    <property type="term" value="F:ABC-type transporter activity"/>
    <property type="evidence" value="ECO:0007669"/>
    <property type="project" value="InterPro"/>
</dbReference>
<dbReference type="AlphaFoldDB" id="A0A5C6MGY8"/>
<feature type="transmembrane region" description="Helical" evidence="1">
    <location>
        <begin position="275"/>
        <end position="300"/>
    </location>
</feature>
<feature type="transmembrane region" description="Helical" evidence="1">
    <location>
        <begin position="203"/>
        <end position="224"/>
    </location>
</feature>
<accession>A0A5C6MGY8</accession>
<organism evidence="2 3">
    <name type="scientific">Planctomyces bekefii</name>
    <dbReference type="NCBI Taxonomy" id="1653850"/>
    <lineage>
        <taxon>Bacteria</taxon>
        <taxon>Pseudomonadati</taxon>
        <taxon>Planctomycetota</taxon>
        <taxon>Planctomycetia</taxon>
        <taxon>Planctomycetales</taxon>
        <taxon>Planctomycetaceae</taxon>
        <taxon>Planctomyces</taxon>
    </lineage>
</organism>
<feature type="transmembrane region" description="Helical" evidence="1">
    <location>
        <begin position="332"/>
        <end position="355"/>
    </location>
</feature>
<dbReference type="Proteomes" id="UP000321083">
    <property type="component" value="Unassembled WGS sequence"/>
</dbReference>
<keyword evidence="1" id="KW-1133">Transmembrane helix</keyword>
<reference evidence="2 3" key="2">
    <citation type="submission" date="2019-08" db="EMBL/GenBank/DDBJ databases">
        <authorList>
            <person name="Henke P."/>
        </authorList>
    </citation>
    <scope>NUCLEOTIDE SEQUENCE [LARGE SCALE GENOMIC DNA]</scope>
    <source>
        <strain evidence="2">Phe10_nw2017</strain>
    </source>
</reference>
<keyword evidence="1" id="KW-0812">Transmembrane</keyword>
<evidence type="ECO:0000313" key="3">
    <source>
        <dbReference type="Proteomes" id="UP000321083"/>
    </source>
</evidence>
<protein>
    <submittedName>
        <fullName evidence="2">Uncharacterized protein</fullName>
    </submittedName>
</protein>
<reference evidence="2 3" key="1">
    <citation type="submission" date="2019-08" db="EMBL/GenBank/DDBJ databases">
        <title>100 year-old enigma solved: identification of Planctomyces bekefii, the type genus and species of the phylum Planctomycetes.</title>
        <authorList>
            <person name="Svetlana D.N."/>
            <person name="Overmann J."/>
        </authorList>
    </citation>
    <scope>NUCLEOTIDE SEQUENCE [LARGE SCALE GENOMIC DNA]</scope>
    <source>
        <strain evidence="2">Phe10_nw2017</strain>
    </source>
</reference>
<comment type="caution">
    <text evidence="2">The sequence shown here is derived from an EMBL/GenBank/DDBJ whole genome shotgun (WGS) entry which is preliminary data.</text>
</comment>
<feature type="transmembrane region" description="Helical" evidence="1">
    <location>
        <begin position="6"/>
        <end position="23"/>
    </location>
</feature>
<proteinExistence type="predicted"/>
<name>A0A5C6MGY8_9PLAN</name>
<gene>
    <name evidence="2" type="ORF">E3A20_03090</name>
</gene>
<dbReference type="EMBL" id="SRHE01000031">
    <property type="protein sequence ID" value="TWW12204.1"/>
    <property type="molecule type" value="Genomic_DNA"/>
</dbReference>
<feature type="transmembrane region" description="Helical" evidence="1">
    <location>
        <begin position="239"/>
        <end position="263"/>
    </location>
</feature>
<feature type="transmembrane region" description="Helical" evidence="1">
    <location>
        <begin position="120"/>
        <end position="139"/>
    </location>
</feature>
<keyword evidence="3" id="KW-1185">Reference proteome</keyword>
<dbReference type="GO" id="GO:0005886">
    <property type="term" value="C:plasma membrane"/>
    <property type="evidence" value="ECO:0007669"/>
    <property type="project" value="UniProtKB-SubCell"/>
</dbReference>
<sequence length="371" mass="40423">AGVPVIVSSGLMILVSGVAVSRYREEAPITGRRVVRGVAWVLAWLLTRPEWLLRRTVLRRSAGGAFVACASRAAEAGTVQSSQMVAAAVAGTAAAGESRVVPGEGAIAWREMSLSVLARLPGQILVVLLMLGLILWLSSEGMQIRQPGPVMVAYFLLVLIGAVSVLSTAARCVVSEREKQTLEILLTTPISNRNFLLEKSAGALRICVFMLVVCGVLQACRVMLDDRLQPWTPGSDSALAFWVRSMAYTSLHMLFCLWVGVLCSLRASSQMKAAVWSLFVILIFALGPVFVYGFLGVFWLSDNDVLLLLTVYPVGMWICCESRDLPGRDVELQFACILLSLFFYGLLVYGLRFWALRSAGEQLQRECEGGV</sequence>
<evidence type="ECO:0000313" key="2">
    <source>
        <dbReference type="EMBL" id="TWW12204.1"/>
    </source>
</evidence>
<dbReference type="Pfam" id="PF12679">
    <property type="entry name" value="ABC2_membrane_2"/>
    <property type="match status" value="1"/>
</dbReference>
<feature type="transmembrane region" description="Helical" evidence="1">
    <location>
        <begin position="151"/>
        <end position="174"/>
    </location>
</feature>
<keyword evidence="1" id="KW-0472">Membrane</keyword>
<feature type="non-terminal residue" evidence="2">
    <location>
        <position position="1"/>
    </location>
</feature>
<evidence type="ECO:0000256" key="1">
    <source>
        <dbReference type="SAM" id="Phobius"/>
    </source>
</evidence>